<name>A0A0F9Q009_9ZZZZ</name>
<dbReference type="InterPro" id="IPR011766">
    <property type="entry name" value="TPP_enzyme_TPP-bd"/>
</dbReference>
<dbReference type="PANTHER" id="PTHR48084">
    <property type="entry name" value="2-OXOGLUTARATE OXIDOREDUCTASE SUBUNIT KORB-RELATED"/>
    <property type="match status" value="1"/>
</dbReference>
<feature type="domain" description="Thiamine pyrophosphate enzyme TPP-binding" evidence="2">
    <location>
        <begin position="67"/>
        <end position="216"/>
    </location>
</feature>
<dbReference type="SUPFAM" id="SSF52518">
    <property type="entry name" value="Thiamin diphosphate-binding fold (THDP-binding)"/>
    <property type="match status" value="1"/>
</dbReference>
<dbReference type="GO" id="GO:0045333">
    <property type="term" value="P:cellular respiration"/>
    <property type="evidence" value="ECO:0007669"/>
    <property type="project" value="UniProtKB-ARBA"/>
</dbReference>
<sequence>MSGLGPTYPSEKPEHPYLSVSLPGHLFRAYTSRFCAGCGYGIIGHLFNRVFEDEKLDPKLHPMVIGIGCYSQMLLTLHFASQKILALHGRAPGLATGMKMANPKMKPIIFAGDGDALGIGGNHFIHICRRNLDCVIFVFNNSIYAMTGGQGAPTTLFGAKSTTTPYKMFENRIDGINLALTAGASYVTRTTVAHPRTLMKYFKKALKHKGTSVIEVITPCITYFGRKNLDNLGSEYLGVKGEKMDNTGIMIDWIRRNSIRINQAKFMTEKELFNKYIIGEFRYAPNKPEYSEEYAKIKKMAMEGK</sequence>
<dbReference type="InterPro" id="IPR051457">
    <property type="entry name" value="2-oxoacid:Fd_oxidoreductase"/>
</dbReference>
<dbReference type="PANTHER" id="PTHR48084:SF1">
    <property type="entry name" value="2-OXOGLUTARATE SYNTHASE SUBUNIT KORB"/>
    <property type="match status" value="1"/>
</dbReference>
<gene>
    <name evidence="3" type="ORF">LCGC14_0765460</name>
</gene>
<keyword evidence="1" id="KW-0560">Oxidoreductase</keyword>
<dbReference type="Gene3D" id="3.40.50.970">
    <property type="match status" value="1"/>
</dbReference>
<reference evidence="3" key="1">
    <citation type="journal article" date="2015" name="Nature">
        <title>Complex archaea that bridge the gap between prokaryotes and eukaryotes.</title>
        <authorList>
            <person name="Spang A."/>
            <person name="Saw J.H."/>
            <person name="Jorgensen S.L."/>
            <person name="Zaremba-Niedzwiedzka K."/>
            <person name="Martijn J."/>
            <person name="Lind A.E."/>
            <person name="van Eijk R."/>
            <person name="Schleper C."/>
            <person name="Guy L."/>
            <person name="Ettema T.J."/>
        </authorList>
    </citation>
    <scope>NUCLEOTIDE SEQUENCE</scope>
</reference>
<proteinExistence type="predicted"/>
<dbReference type="AlphaFoldDB" id="A0A0F9Q009"/>
<evidence type="ECO:0000259" key="2">
    <source>
        <dbReference type="Pfam" id="PF02775"/>
    </source>
</evidence>
<evidence type="ECO:0000256" key="1">
    <source>
        <dbReference type="ARBA" id="ARBA00023002"/>
    </source>
</evidence>
<evidence type="ECO:0000313" key="3">
    <source>
        <dbReference type="EMBL" id="KKN37255.1"/>
    </source>
</evidence>
<protein>
    <recommendedName>
        <fullName evidence="2">Thiamine pyrophosphate enzyme TPP-binding domain-containing protein</fullName>
    </recommendedName>
</protein>
<dbReference type="GO" id="GO:0016625">
    <property type="term" value="F:oxidoreductase activity, acting on the aldehyde or oxo group of donors, iron-sulfur protein as acceptor"/>
    <property type="evidence" value="ECO:0007669"/>
    <property type="project" value="UniProtKB-ARBA"/>
</dbReference>
<dbReference type="Pfam" id="PF02775">
    <property type="entry name" value="TPP_enzyme_C"/>
    <property type="match status" value="1"/>
</dbReference>
<organism evidence="3">
    <name type="scientific">marine sediment metagenome</name>
    <dbReference type="NCBI Taxonomy" id="412755"/>
    <lineage>
        <taxon>unclassified sequences</taxon>
        <taxon>metagenomes</taxon>
        <taxon>ecological metagenomes</taxon>
    </lineage>
</organism>
<accession>A0A0F9Q009</accession>
<dbReference type="InterPro" id="IPR029061">
    <property type="entry name" value="THDP-binding"/>
</dbReference>
<dbReference type="GO" id="GO:0030976">
    <property type="term" value="F:thiamine pyrophosphate binding"/>
    <property type="evidence" value="ECO:0007669"/>
    <property type="project" value="InterPro"/>
</dbReference>
<dbReference type="EMBL" id="LAZR01001907">
    <property type="protein sequence ID" value="KKN37255.1"/>
    <property type="molecule type" value="Genomic_DNA"/>
</dbReference>
<comment type="caution">
    <text evidence="3">The sequence shown here is derived from an EMBL/GenBank/DDBJ whole genome shotgun (WGS) entry which is preliminary data.</text>
</comment>